<comment type="caution">
    <text evidence="2">The sequence shown here is derived from an EMBL/GenBank/DDBJ whole genome shotgun (WGS) entry which is preliminary data.</text>
</comment>
<keyword evidence="1" id="KW-0812">Transmembrane</keyword>
<proteinExistence type="predicted"/>
<dbReference type="AlphaFoldDB" id="A0AAD3H725"/>
<name>A0AAD3H725_9STRA</name>
<dbReference type="PROSITE" id="PS51257">
    <property type="entry name" value="PROKAR_LIPOPROTEIN"/>
    <property type="match status" value="1"/>
</dbReference>
<dbReference type="EMBL" id="BLLK01000045">
    <property type="protein sequence ID" value="GFH52398.1"/>
    <property type="molecule type" value="Genomic_DNA"/>
</dbReference>
<reference evidence="2 3" key="1">
    <citation type="journal article" date="2021" name="Sci. Rep.">
        <title>The genome of the diatom Chaetoceros tenuissimus carries an ancient integrated fragment of an extant virus.</title>
        <authorList>
            <person name="Hongo Y."/>
            <person name="Kimura K."/>
            <person name="Takaki Y."/>
            <person name="Yoshida Y."/>
            <person name="Baba S."/>
            <person name="Kobayashi G."/>
            <person name="Nagasaki K."/>
            <person name="Hano T."/>
            <person name="Tomaru Y."/>
        </authorList>
    </citation>
    <scope>NUCLEOTIDE SEQUENCE [LARGE SCALE GENOMIC DNA]</scope>
    <source>
        <strain evidence="2 3">NIES-3715</strain>
    </source>
</reference>
<keyword evidence="1" id="KW-1133">Transmembrane helix</keyword>
<feature type="transmembrane region" description="Helical" evidence="1">
    <location>
        <begin position="21"/>
        <end position="46"/>
    </location>
</feature>
<gene>
    <name evidence="2" type="ORF">CTEN210_08874</name>
</gene>
<evidence type="ECO:0000313" key="2">
    <source>
        <dbReference type="EMBL" id="GFH52398.1"/>
    </source>
</evidence>
<evidence type="ECO:0000313" key="3">
    <source>
        <dbReference type="Proteomes" id="UP001054902"/>
    </source>
</evidence>
<dbReference type="Proteomes" id="UP001054902">
    <property type="component" value="Unassembled WGS sequence"/>
</dbReference>
<keyword evidence="3" id="KW-1185">Reference proteome</keyword>
<protein>
    <submittedName>
        <fullName evidence="2">Uncharacterized protein</fullName>
    </submittedName>
</protein>
<accession>A0AAD3H725</accession>
<sequence length="355" mass="40342">MSTKAASLKARNWKRKQNSLRFIQLSIVVFLACVSFIYCAFFYSFIIDVEKPSESHSISSQKDTISISLKLSHKDKTYQTSLKLPNEDAFTQTLKQCTEKSCKRFNPDETRPNLKRVAYIHTGTKASTELFNIVKEAFRQVDVEKNIDLIKTSHVPALGYGKSHGWTQIIRVMHSPLLLETLETMEFHKGQKLQLQQATDLSISTQGMRQIVRHHCRLSQVAAHTALYNIDLTSGDISTRVMHVIEEILGSDLKSSGLNSFLEKSMPNITKMNAQYSVNAEYMDAFTSTLQDELDSTNGLKKWPCRSFWDINEITQDAKNLAQEFVPECNADFVKCTVQFDVCEMNGGAKKCKKK</sequence>
<organism evidence="2 3">
    <name type="scientific">Chaetoceros tenuissimus</name>
    <dbReference type="NCBI Taxonomy" id="426638"/>
    <lineage>
        <taxon>Eukaryota</taxon>
        <taxon>Sar</taxon>
        <taxon>Stramenopiles</taxon>
        <taxon>Ochrophyta</taxon>
        <taxon>Bacillariophyta</taxon>
        <taxon>Coscinodiscophyceae</taxon>
        <taxon>Chaetocerotophycidae</taxon>
        <taxon>Chaetocerotales</taxon>
        <taxon>Chaetocerotaceae</taxon>
        <taxon>Chaetoceros</taxon>
    </lineage>
</organism>
<keyword evidence="1" id="KW-0472">Membrane</keyword>
<evidence type="ECO:0000256" key="1">
    <source>
        <dbReference type="SAM" id="Phobius"/>
    </source>
</evidence>